<evidence type="ECO:0000256" key="2">
    <source>
        <dbReference type="ARBA" id="ARBA00005833"/>
    </source>
</evidence>
<comment type="pathway">
    <text evidence="1">Plant hormone metabolism; auxin biosynthesis.</text>
</comment>
<dbReference type="Gene3D" id="1.20.1440.240">
    <property type="match status" value="1"/>
</dbReference>
<dbReference type="GO" id="GO:0050361">
    <property type="term" value="F:tryptophan 2-monooxygenase activity"/>
    <property type="evidence" value="ECO:0007669"/>
    <property type="project" value="UniProtKB-EC"/>
</dbReference>
<evidence type="ECO:0000256" key="5">
    <source>
        <dbReference type="ARBA" id="ARBA00023070"/>
    </source>
</evidence>
<proteinExistence type="inferred from homology"/>
<dbReference type="Gene3D" id="3.50.50.60">
    <property type="entry name" value="FAD/NAD(P)-binding domain"/>
    <property type="match status" value="1"/>
</dbReference>
<dbReference type="SUPFAM" id="SSF51905">
    <property type="entry name" value="FAD/NAD(P)-binding domain"/>
    <property type="match status" value="1"/>
</dbReference>
<organism evidence="8 9">
    <name type="scientific">Siphonobacter aquaeclarae</name>
    <dbReference type="NCBI Taxonomy" id="563176"/>
    <lineage>
        <taxon>Bacteria</taxon>
        <taxon>Pseudomonadati</taxon>
        <taxon>Bacteroidota</taxon>
        <taxon>Cytophagia</taxon>
        <taxon>Cytophagales</taxon>
        <taxon>Cytophagaceae</taxon>
        <taxon>Siphonobacter</taxon>
    </lineage>
</organism>
<dbReference type="Pfam" id="PF01593">
    <property type="entry name" value="Amino_oxidase"/>
    <property type="match status" value="1"/>
</dbReference>
<sequence length="517" mass="57592">MTRREFIEKSGNSYLAMAALGFLPEAPAKPFHLPRNEKPNGKKIVILGAGLAGMSAAYELGKLGYDCTLLEARDRTGGRIWTVRKGTSETEIGGEKQVCQFDEGYYLNAGAARIPHHHHLTVQYCRELKVPVEIFGNLNEAGYYFSESTRGALANKRVRAREVHADMRGYLTELVAKAVDQKALDLPMSAEDVERYVAWLREEGDLDLNKKYKGSERHGYATPAAAGLQAGKIAEPYALKDIVESGLTHPAFANVGEYTFNQQPILLQPVGGMDMIPRAFTKLLGDKIRLSCEILEIRKTQPGVRIVYLDKKTGQKQEMKGDYCICTLPLPMLKGIASDLSGEVQRAADFVPYMETCKIGIQFKRRFWEEDDGIFGGISKTNMDITQIFYPVHGMLGPKGVLKGMYNFHGTAKKVGALSLAERQKLALEQGARIHPQYAQEFENAFSLAWHKIPYSKGGWGVYSDSARQRLYPVMTRNDDEIYFAGEHASNLPAWMAGAFESARYAVDMLHKRVSAG</sequence>
<dbReference type="STRING" id="563176.SAMN04488090_4711"/>
<evidence type="ECO:0000313" key="8">
    <source>
        <dbReference type="EMBL" id="SDM98870.1"/>
    </source>
</evidence>
<dbReference type="Gene3D" id="3.90.660.10">
    <property type="match status" value="1"/>
</dbReference>
<protein>
    <recommendedName>
        <fullName evidence="4">Tryptophan 2-monooxygenase</fullName>
        <ecNumber evidence="3">1.13.12.3</ecNumber>
    </recommendedName>
</protein>
<dbReference type="EC" id="1.13.12.3" evidence="3"/>
<dbReference type="PANTHER" id="PTHR10742">
    <property type="entry name" value="FLAVIN MONOAMINE OXIDASE"/>
    <property type="match status" value="1"/>
</dbReference>
<dbReference type="Proteomes" id="UP000198901">
    <property type="component" value="Unassembled WGS sequence"/>
</dbReference>
<keyword evidence="5" id="KW-0073">Auxin biosynthesis</keyword>
<accession>A0A1G9XQ82</accession>
<dbReference type="RefSeq" id="WP_093208474.1">
    <property type="nucleotide sequence ID" value="NZ_FNGS01000011.1"/>
</dbReference>
<evidence type="ECO:0000256" key="1">
    <source>
        <dbReference type="ARBA" id="ARBA00004814"/>
    </source>
</evidence>
<dbReference type="AlphaFoldDB" id="A0A1G9XQ82"/>
<keyword evidence="9" id="KW-1185">Reference proteome</keyword>
<dbReference type="InterPro" id="IPR002937">
    <property type="entry name" value="Amino_oxidase"/>
</dbReference>
<evidence type="ECO:0000256" key="4">
    <source>
        <dbReference type="ARBA" id="ARBA00017871"/>
    </source>
</evidence>
<name>A0A1G9XQ82_9BACT</name>
<reference evidence="8 9" key="1">
    <citation type="submission" date="2016-10" db="EMBL/GenBank/DDBJ databases">
        <authorList>
            <person name="de Groot N.N."/>
        </authorList>
    </citation>
    <scope>NUCLEOTIDE SEQUENCE [LARGE SCALE GENOMIC DNA]</scope>
    <source>
        <strain evidence="8 9">DSM 21668</strain>
    </source>
</reference>
<gene>
    <name evidence="8" type="ORF">SAMN04488090_4711</name>
</gene>
<comment type="catalytic activity">
    <reaction evidence="6">
        <text>L-tryptophan + O2 = indole-3-acetamide + CO2 + H2O</text>
        <dbReference type="Rhea" id="RHEA:16165"/>
        <dbReference type="ChEBI" id="CHEBI:15377"/>
        <dbReference type="ChEBI" id="CHEBI:15379"/>
        <dbReference type="ChEBI" id="CHEBI:16031"/>
        <dbReference type="ChEBI" id="CHEBI:16526"/>
        <dbReference type="ChEBI" id="CHEBI:57912"/>
        <dbReference type="EC" id="1.13.12.3"/>
    </reaction>
</comment>
<evidence type="ECO:0000256" key="3">
    <source>
        <dbReference type="ARBA" id="ARBA00012535"/>
    </source>
</evidence>
<dbReference type="InterPro" id="IPR050281">
    <property type="entry name" value="Flavin_monoamine_oxidase"/>
</dbReference>
<comment type="similarity">
    <text evidence="2">Belongs to the tryptophan 2-monooxygenase family.</text>
</comment>
<evidence type="ECO:0000259" key="7">
    <source>
        <dbReference type="Pfam" id="PF01593"/>
    </source>
</evidence>
<feature type="domain" description="Amine oxidase" evidence="7">
    <location>
        <begin position="51"/>
        <end position="508"/>
    </location>
</feature>
<dbReference type="GO" id="GO:0009851">
    <property type="term" value="P:auxin biosynthetic process"/>
    <property type="evidence" value="ECO:0007669"/>
    <property type="project" value="UniProtKB-KW"/>
</dbReference>
<evidence type="ECO:0000256" key="6">
    <source>
        <dbReference type="ARBA" id="ARBA00047321"/>
    </source>
</evidence>
<dbReference type="PANTHER" id="PTHR10742:SF410">
    <property type="entry name" value="LYSINE-SPECIFIC HISTONE DEMETHYLASE 2"/>
    <property type="match status" value="1"/>
</dbReference>
<dbReference type="InterPro" id="IPR036188">
    <property type="entry name" value="FAD/NAD-bd_sf"/>
</dbReference>
<evidence type="ECO:0000313" key="9">
    <source>
        <dbReference type="Proteomes" id="UP000198901"/>
    </source>
</evidence>
<dbReference type="EMBL" id="FNGS01000011">
    <property type="protein sequence ID" value="SDM98870.1"/>
    <property type="molecule type" value="Genomic_DNA"/>
</dbReference>
<dbReference type="OrthoDB" id="56323at2"/>
<dbReference type="SUPFAM" id="SSF54373">
    <property type="entry name" value="FAD-linked reductases, C-terminal domain"/>
    <property type="match status" value="1"/>
</dbReference>